<name>F2DCK9_HORVV</name>
<evidence type="ECO:0000313" key="1">
    <source>
        <dbReference type="EMBL" id="BAJ92830.1"/>
    </source>
</evidence>
<reference evidence="1" key="1">
    <citation type="journal article" date="2011" name="Plant Physiol.">
        <title>Comprehensive sequence analysis of 24,783 barley full-length cDNAs derived from 12 clone libraries.</title>
        <authorList>
            <person name="Matsumoto T."/>
            <person name="Tanaka T."/>
            <person name="Sakai H."/>
            <person name="Amano N."/>
            <person name="Kanamori H."/>
            <person name="Kurita K."/>
            <person name="Kikuta A."/>
            <person name="Kamiya K."/>
            <person name="Yamamoto M."/>
            <person name="Ikawa H."/>
            <person name="Fujii N."/>
            <person name="Hori K."/>
            <person name="Itoh T."/>
            <person name="Sato K."/>
        </authorList>
    </citation>
    <scope>NUCLEOTIDE SEQUENCE</scope>
    <source>
        <tissue evidence="1">Shoot</tissue>
    </source>
</reference>
<dbReference type="EMBL" id="AK361626">
    <property type="protein sequence ID" value="BAJ92830.1"/>
    <property type="molecule type" value="mRNA"/>
</dbReference>
<organism evidence="1">
    <name type="scientific">Hordeum vulgare subsp. vulgare</name>
    <name type="common">Domesticated barley</name>
    <dbReference type="NCBI Taxonomy" id="112509"/>
    <lineage>
        <taxon>Eukaryota</taxon>
        <taxon>Viridiplantae</taxon>
        <taxon>Streptophyta</taxon>
        <taxon>Embryophyta</taxon>
        <taxon>Tracheophyta</taxon>
        <taxon>Spermatophyta</taxon>
        <taxon>Magnoliopsida</taxon>
        <taxon>Liliopsida</taxon>
        <taxon>Poales</taxon>
        <taxon>Poaceae</taxon>
        <taxon>BOP clade</taxon>
        <taxon>Pooideae</taxon>
        <taxon>Triticodae</taxon>
        <taxon>Triticeae</taxon>
        <taxon>Hordeinae</taxon>
        <taxon>Hordeum</taxon>
    </lineage>
</organism>
<sequence>MPRPRCATSFPVPRQSQIYIHRPAPSAANRALLVLKFLHPDFVWDEPTASSLRAGLFGPCARYCQALLLAR</sequence>
<dbReference type="AlphaFoldDB" id="F2DCK9"/>
<proteinExistence type="evidence at transcript level"/>
<protein>
    <submittedName>
        <fullName evidence="1">Predicted protein</fullName>
    </submittedName>
</protein>
<accession>F2DCK9</accession>